<feature type="transmembrane region" description="Helical" evidence="1">
    <location>
        <begin position="50"/>
        <end position="73"/>
    </location>
</feature>
<proteinExistence type="predicted"/>
<feature type="transmembrane region" description="Helical" evidence="1">
    <location>
        <begin position="164"/>
        <end position="182"/>
    </location>
</feature>
<dbReference type="PANTHER" id="PTHR37305">
    <property type="entry name" value="INTEGRAL MEMBRANE PROTEIN-RELATED"/>
    <property type="match status" value="1"/>
</dbReference>
<protein>
    <recommendedName>
        <fullName evidence="4">ABC transporter permease</fullName>
    </recommendedName>
</protein>
<organism evidence="2 3">
    <name type="scientific">Ktedonosporobacter rubrisoli</name>
    <dbReference type="NCBI Taxonomy" id="2509675"/>
    <lineage>
        <taxon>Bacteria</taxon>
        <taxon>Bacillati</taxon>
        <taxon>Chloroflexota</taxon>
        <taxon>Ktedonobacteria</taxon>
        <taxon>Ktedonobacterales</taxon>
        <taxon>Ktedonosporobacteraceae</taxon>
        <taxon>Ktedonosporobacter</taxon>
    </lineage>
</organism>
<feature type="transmembrane region" description="Helical" evidence="1">
    <location>
        <begin position="94"/>
        <end position="124"/>
    </location>
</feature>
<keyword evidence="1" id="KW-0472">Membrane</keyword>
<name>A0A4P6JXV3_KTERU</name>
<dbReference type="Proteomes" id="UP000290365">
    <property type="component" value="Chromosome"/>
</dbReference>
<keyword evidence="1" id="KW-1133">Transmembrane helix</keyword>
<dbReference type="EMBL" id="CP035758">
    <property type="protein sequence ID" value="QBD80230.1"/>
    <property type="molecule type" value="Genomic_DNA"/>
</dbReference>
<feature type="transmembrane region" description="Helical" evidence="1">
    <location>
        <begin position="208"/>
        <end position="227"/>
    </location>
</feature>
<evidence type="ECO:0008006" key="4">
    <source>
        <dbReference type="Google" id="ProtNLM"/>
    </source>
</evidence>
<dbReference type="KEGG" id="kbs:EPA93_31335"/>
<keyword evidence="3" id="KW-1185">Reference proteome</keyword>
<dbReference type="GO" id="GO:0005886">
    <property type="term" value="C:plasma membrane"/>
    <property type="evidence" value="ECO:0007669"/>
    <property type="project" value="UniProtKB-SubCell"/>
</dbReference>
<evidence type="ECO:0000256" key="1">
    <source>
        <dbReference type="SAM" id="Phobius"/>
    </source>
</evidence>
<accession>A0A4P6JXV3</accession>
<keyword evidence="1" id="KW-0812">Transmembrane</keyword>
<evidence type="ECO:0000313" key="2">
    <source>
        <dbReference type="EMBL" id="QBD80230.1"/>
    </source>
</evidence>
<dbReference type="GO" id="GO:0140359">
    <property type="term" value="F:ABC-type transporter activity"/>
    <property type="evidence" value="ECO:0007669"/>
    <property type="project" value="InterPro"/>
</dbReference>
<dbReference type="PANTHER" id="PTHR37305:SF1">
    <property type="entry name" value="MEMBRANE PROTEIN"/>
    <property type="match status" value="1"/>
</dbReference>
<dbReference type="Pfam" id="PF12679">
    <property type="entry name" value="ABC2_membrane_2"/>
    <property type="match status" value="1"/>
</dbReference>
<feature type="transmembrane region" description="Helical" evidence="1">
    <location>
        <begin position="12"/>
        <end position="30"/>
    </location>
</feature>
<sequence length="232" mass="25905">MIRKELLEVRWKFFILGPLILLVAGMNVSPYTPFGTSAVSNLNAYVWQQWFWIGGPGLLGFMAAFLGSGLIAGEVNKGTLYFLLTRPISRKRILLTKYATSMAILLILALTASIVIDGICLLLGHPQEMLNLLIATGLLWLSTLFPLSLSLLFSVISTESSRPLIYSLLFILTLAALPPLLLRDQNWSLWHYWSSREVYLGNGFPLKEYLVCLLTAVLPLLGALIAFGRRKY</sequence>
<evidence type="ECO:0000313" key="3">
    <source>
        <dbReference type="Proteomes" id="UP000290365"/>
    </source>
</evidence>
<gene>
    <name evidence="2" type="ORF">EPA93_31335</name>
</gene>
<dbReference type="RefSeq" id="WP_129891295.1">
    <property type="nucleotide sequence ID" value="NZ_CP035758.1"/>
</dbReference>
<dbReference type="AlphaFoldDB" id="A0A4P6JXV3"/>
<reference evidence="2 3" key="1">
    <citation type="submission" date="2019-01" db="EMBL/GenBank/DDBJ databases">
        <title>Ktedonosporobacter rubrisoli SCAWS-G2.</title>
        <authorList>
            <person name="Huang Y."/>
            <person name="Yan B."/>
        </authorList>
    </citation>
    <scope>NUCLEOTIDE SEQUENCE [LARGE SCALE GENOMIC DNA]</scope>
    <source>
        <strain evidence="2 3">SCAWS-G2</strain>
    </source>
</reference>
<feature type="transmembrane region" description="Helical" evidence="1">
    <location>
        <begin position="130"/>
        <end position="152"/>
    </location>
</feature>
<dbReference type="OrthoDB" id="8613028at2"/>